<protein>
    <submittedName>
        <fullName evidence="4">GntR family transcriptional regulator</fullName>
    </submittedName>
</protein>
<dbReference type="GO" id="GO:0003677">
    <property type="term" value="F:DNA binding"/>
    <property type="evidence" value="ECO:0007669"/>
    <property type="project" value="UniProtKB-KW"/>
</dbReference>
<dbReference type="InterPro" id="IPR008920">
    <property type="entry name" value="TF_FadR/GntR_C"/>
</dbReference>
<dbReference type="SUPFAM" id="SSF48008">
    <property type="entry name" value="GntR ligand-binding domain-like"/>
    <property type="match status" value="1"/>
</dbReference>
<dbReference type="RefSeq" id="WP_048893014.1">
    <property type="nucleotide sequence ID" value="NZ_AP024237.1"/>
</dbReference>
<dbReference type="Pfam" id="PF07729">
    <property type="entry name" value="FCD"/>
    <property type="match status" value="1"/>
</dbReference>
<dbReference type="Gene3D" id="1.10.10.10">
    <property type="entry name" value="Winged helix-like DNA-binding domain superfamily/Winged helix DNA-binding domain"/>
    <property type="match status" value="1"/>
</dbReference>
<dbReference type="GO" id="GO:0003700">
    <property type="term" value="F:DNA-binding transcription factor activity"/>
    <property type="evidence" value="ECO:0007669"/>
    <property type="project" value="InterPro"/>
</dbReference>
<dbReference type="CDD" id="cd07377">
    <property type="entry name" value="WHTH_GntR"/>
    <property type="match status" value="1"/>
</dbReference>
<gene>
    <name evidence="4" type="ORF">MHEC_15690</name>
</gene>
<evidence type="ECO:0000256" key="1">
    <source>
        <dbReference type="ARBA" id="ARBA00023015"/>
    </source>
</evidence>
<dbReference type="SMART" id="SM00345">
    <property type="entry name" value="HTH_GNTR"/>
    <property type="match status" value="1"/>
</dbReference>
<dbReference type="SMART" id="SM00895">
    <property type="entry name" value="FCD"/>
    <property type="match status" value="1"/>
</dbReference>
<sequence>MTAPDFAARPQLSEDVARFVRNRIFDGTYGAGEYVRLDQLAAELGISVTPVREALFQLRAEGLLAQQPRRGFVVLPVTSRDLTDVANVQAHVGGELAARAATNIKDDELRQLEEIQAQLETAYASNDNERAVRLNHEFHRAINVAADSPKLAQLMSQITRYAPESVFPTIAGWPSRSIKDHRRVLAALEKRDDKLARKAMSEHLAAGAVPLIEHLVERGVVGDAIHPDSTRLRRSPS</sequence>
<dbReference type="InterPro" id="IPR036388">
    <property type="entry name" value="WH-like_DNA-bd_sf"/>
</dbReference>
<name>A0A2G8BGY0_9MYCO</name>
<proteinExistence type="predicted"/>
<dbReference type="SUPFAM" id="SSF46785">
    <property type="entry name" value="Winged helix' DNA-binding domain"/>
    <property type="match status" value="1"/>
</dbReference>
<keyword evidence="2" id="KW-0238">DNA-binding</keyword>
<keyword evidence="1" id="KW-0805">Transcription regulation</keyword>
<dbReference type="STRING" id="110505.ACT16_18985"/>
<evidence type="ECO:0000313" key="5">
    <source>
        <dbReference type="Proteomes" id="UP000595446"/>
    </source>
</evidence>
<dbReference type="InterPro" id="IPR036390">
    <property type="entry name" value="WH_DNA-bd_sf"/>
</dbReference>
<dbReference type="PROSITE" id="PS50949">
    <property type="entry name" value="HTH_GNTR"/>
    <property type="match status" value="1"/>
</dbReference>
<dbReference type="AlphaFoldDB" id="A0A2G8BGY0"/>
<dbReference type="InterPro" id="IPR000524">
    <property type="entry name" value="Tscrpt_reg_HTH_GntR"/>
</dbReference>
<dbReference type="EMBL" id="AP024237">
    <property type="protein sequence ID" value="BCO35136.1"/>
    <property type="molecule type" value="Genomic_DNA"/>
</dbReference>
<dbReference type="InterPro" id="IPR011711">
    <property type="entry name" value="GntR_C"/>
</dbReference>
<keyword evidence="5" id="KW-1185">Reference proteome</keyword>
<evidence type="ECO:0000313" key="4">
    <source>
        <dbReference type="EMBL" id="BCO35136.1"/>
    </source>
</evidence>
<reference evidence="4 5" key="1">
    <citation type="submission" date="2020-12" db="EMBL/GenBank/DDBJ databases">
        <title>Complete genome sequence of Mycobacterium heckeshornense JCM 15655T, closely related to a pathogenic non-tuberculous mycobacterial species Mycobacterium xenopi.</title>
        <authorList>
            <person name="Yoshida M."/>
            <person name="Fukano H."/>
            <person name="Asakura T."/>
            <person name="Suzuki M."/>
            <person name="Hoshino Y."/>
        </authorList>
    </citation>
    <scope>NUCLEOTIDE SEQUENCE [LARGE SCALE GENOMIC DNA]</scope>
    <source>
        <strain evidence="4 5">JCM 15655</strain>
    </source>
</reference>
<evidence type="ECO:0000256" key="3">
    <source>
        <dbReference type="ARBA" id="ARBA00023163"/>
    </source>
</evidence>
<dbReference type="PANTHER" id="PTHR43537:SF24">
    <property type="entry name" value="GLUCONATE OPERON TRANSCRIPTIONAL REPRESSOR"/>
    <property type="match status" value="1"/>
</dbReference>
<dbReference type="Gene3D" id="1.20.120.530">
    <property type="entry name" value="GntR ligand-binding domain-like"/>
    <property type="match status" value="1"/>
</dbReference>
<accession>A0A2G8BGY0</accession>
<organism evidence="4 5">
    <name type="scientific">Mycobacterium heckeshornense</name>
    <dbReference type="NCBI Taxonomy" id="110505"/>
    <lineage>
        <taxon>Bacteria</taxon>
        <taxon>Bacillati</taxon>
        <taxon>Actinomycetota</taxon>
        <taxon>Actinomycetes</taxon>
        <taxon>Mycobacteriales</taxon>
        <taxon>Mycobacteriaceae</taxon>
        <taxon>Mycobacterium</taxon>
    </lineage>
</organism>
<dbReference type="Pfam" id="PF00392">
    <property type="entry name" value="GntR"/>
    <property type="match status" value="1"/>
</dbReference>
<dbReference type="OrthoDB" id="3864082at2"/>
<dbReference type="Proteomes" id="UP000595446">
    <property type="component" value="Chromosome"/>
</dbReference>
<dbReference type="PANTHER" id="PTHR43537">
    <property type="entry name" value="TRANSCRIPTIONAL REGULATOR, GNTR FAMILY"/>
    <property type="match status" value="1"/>
</dbReference>
<keyword evidence="3" id="KW-0804">Transcription</keyword>
<evidence type="ECO:0000256" key="2">
    <source>
        <dbReference type="ARBA" id="ARBA00023125"/>
    </source>
</evidence>